<sequence>MPAEMSDDEFDAAVADALDLIPAELAARIENVAIFAEEKYQPEPWEDPETVLLGLYEGIPLTERGGEPWAMPDRIILYKEAILEMCETRQDVVDQVTITVIHEVAHHFGIGDETLHRLGWG</sequence>
<evidence type="ECO:0000313" key="2">
    <source>
        <dbReference type="Proteomes" id="UP000266615"/>
    </source>
</evidence>
<gene>
    <name evidence="1" type="ORF">D3250_02140</name>
</gene>
<dbReference type="RefSeq" id="WP_119901701.1">
    <property type="nucleotide sequence ID" value="NZ_QYZP01000001.1"/>
</dbReference>
<dbReference type="CDD" id="cd12952">
    <property type="entry name" value="MMP_ACEL2062"/>
    <property type="match status" value="1"/>
</dbReference>
<dbReference type="EMBL" id="QYZP01000001">
    <property type="protein sequence ID" value="RJN32655.1"/>
    <property type="molecule type" value="Genomic_DNA"/>
</dbReference>
<protein>
    <submittedName>
        <fullName evidence="1">Metallopeptidase family protein</fullName>
    </submittedName>
</protein>
<organism evidence="1 2">
    <name type="scientific">Nesterenkonia natronophila</name>
    <dbReference type="NCBI Taxonomy" id="2174932"/>
    <lineage>
        <taxon>Bacteria</taxon>
        <taxon>Bacillati</taxon>
        <taxon>Actinomycetota</taxon>
        <taxon>Actinomycetes</taxon>
        <taxon>Micrococcales</taxon>
        <taxon>Micrococcaceae</taxon>
        <taxon>Nesterenkonia</taxon>
    </lineage>
</organism>
<name>A0A3A4FJU2_9MICC</name>
<dbReference type="OrthoDB" id="9806895at2"/>
<dbReference type="AlphaFoldDB" id="A0A3A4FJU2"/>
<evidence type="ECO:0000313" key="1">
    <source>
        <dbReference type="EMBL" id="RJN32655.1"/>
    </source>
</evidence>
<dbReference type="Pfam" id="PF06262">
    <property type="entry name" value="Zincin_1"/>
    <property type="match status" value="1"/>
</dbReference>
<dbReference type="InterPro" id="IPR038555">
    <property type="entry name" value="Zincin_1_sf"/>
</dbReference>
<comment type="caution">
    <text evidence="1">The sequence shown here is derived from an EMBL/GenBank/DDBJ whole genome shotgun (WGS) entry which is preliminary data.</text>
</comment>
<reference evidence="1 2" key="1">
    <citation type="submission" date="2018-09" db="EMBL/GenBank/DDBJ databases">
        <title>Nesterenkonia natronophila sp. nov., an alkaliphilic actinobacteriume isolated from a soda lake, and emended description of the genus Nesterenkonia.</title>
        <authorList>
            <person name="Menes R.J."/>
            <person name="Iriarte A."/>
        </authorList>
    </citation>
    <scope>NUCLEOTIDE SEQUENCE [LARGE SCALE GENOMIC DNA]</scope>
    <source>
        <strain evidence="1 2">M8</strain>
    </source>
</reference>
<proteinExistence type="predicted"/>
<accession>A0A3A4FJU2</accession>
<dbReference type="InterPro" id="IPR010428">
    <property type="entry name" value="Zincin_1"/>
</dbReference>
<dbReference type="SUPFAM" id="SSF55486">
    <property type="entry name" value="Metalloproteases ('zincins'), catalytic domain"/>
    <property type="match status" value="1"/>
</dbReference>
<dbReference type="Gene3D" id="3.30.2010.20">
    <property type="match status" value="1"/>
</dbReference>
<keyword evidence="2" id="KW-1185">Reference proteome</keyword>
<dbReference type="Proteomes" id="UP000266615">
    <property type="component" value="Unassembled WGS sequence"/>
</dbReference>